<comment type="similarity">
    <text evidence="3 14">Belongs to the nuclear hormone receptor family. NR3 subfamily.</text>
</comment>
<feature type="region of interest" description="Disordered" evidence="15">
    <location>
        <begin position="587"/>
        <end position="609"/>
    </location>
</feature>
<evidence type="ECO:0000256" key="3">
    <source>
        <dbReference type="ARBA" id="ARBA00005413"/>
    </source>
</evidence>
<reference evidence="18" key="2">
    <citation type="submission" date="2025-08" db="UniProtKB">
        <authorList>
            <consortium name="Ensembl"/>
        </authorList>
    </citation>
    <scope>IDENTIFICATION</scope>
</reference>
<evidence type="ECO:0000256" key="7">
    <source>
        <dbReference type="ARBA" id="ARBA00022833"/>
    </source>
</evidence>
<dbReference type="Pfam" id="PF00104">
    <property type="entry name" value="Hormone_recep"/>
    <property type="match status" value="1"/>
</dbReference>
<dbReference type="InterPro" id="IPR024178">
    <property type="entry name" value="Est_rcpt/est-rel_rcp"/>
</dbReference>
<dbReference type="InterPro" id="IPR021064">
    <property type="entry name" value="ER-beta-like_N"/>
</dbReference>
<feature type="compositionally biased region" description="Polar residues" evidence="15">
    <location>
        <begin position="14"/>
        <end position="27"/>
    </location>
</feature>
<dbReference type="Gene3D" id="3.30.50.10">
    <property type="entry name" value="Erythroid Transcription Factor GATA-1, subunit A"/>
    <property type="match status" value="1"/>
</dbReference>
<keyword evidence="12 14" id="KW-0675">Receptor</keyword>
<feature type="region of interest" description="Disordered" evidence="15">
    <location>
        <begin position="1"/>
        <end position="30"/>
    </location>
</feature>
<dbReference type="InterPro" id="IPR000536">
    <property type="entry name" value="Nucl_hrmn_rcpt_lig-bd"/>
</dbReference>
<dbReference type="PROSITE" id="PS00031">
    <property type="entry name" value="NUCLEAR_REC_DBD_1"/>
    <property type="match status" value="1"/>
</dbReference>
<proteinExistence type="inferred from homology"/>
<reference evidence="18" key="3">
    <citation type="submission" date="2025-09" db="UniProtKB">
        <authorList>
            <consortium name="Ensembl"/>
        </authorList>
    </citation>
    <scope>IDENTIFICATION</scope>
</reference>
<dbReference type="GO" id="GO:0008270">
    <property type="term" value="F:zinc ion binding"/>
    <property type="evidence" value="ECO:0007669"/>
    <property type="project" value="UniProtKB-KW"/>
</dbReference>
<evidence type="ECO:0008006" key="20">
    <source>
        <dbReference type="Google" id="ProtNLM"/>
    </source>
</evidence>
<dbReference type="PANTHER" id="PTHR48092">
    <property type="entry name" value="KNIRPS-RELATED PROTEIN-RELATED"/>
    <property type="match status" value="1"/>
</dbReference>
<comment type="subcellular location">
    <subcellularLocation>
        <location evidence="2 14">Nucleus</location>
    </subcellularLocation>
</comment>
<keyword evidence="13 14" id="KW-0539">Nucleus</keyword>
<keyword evidence="6" id="KW-0863">Zinc-finger</keyword>
<dbReference type="Ensembl" id="ENSOMYT00000072480.2">
    <property type="protein sequence ID" value="ENSOMYP00000066545.2"/>
    <property type="gene ID" value="ENSOMYG00000027283.2"/>
</dbReference>
<evidence type="ECO:0000256" key="8">
    <source>
        <dbReference type="ARBA" id="ARBA00023015"/>
    </source>
</evidence>
<evidence type="ECO:0000256" key="13">
    <source>
        <dbReference type="ARBA" id="ARBA00023242"/>
    </source>
</evidence>
<accession>A0A8C7SGM4</accession>
<keyword evidence="9" id="KW-0446">Lipid-binding</keyword>
<dbReference type="GO" id="GO:0043565">
    <property type="term" value="F:sequence-specific DNA binding"/>
    <property type="evidence" value="ECO:0007669"/>
    <property type="project" value="InterPro"/>
</dbReference>
<sequence length="609" mass="67269">MDFSLTGPSELCNRHQQQPQLQPNVSPSIACFPGSGTDTSPLLQVQKVGSNKAPGLLPPIYSPLSGMESSSLCIPSSHTGSSHDYSPVAFCNHSTLGNSRPTISDSYSLCPPLSPHLFWPSNDHGQHNMPLLTQHCPQPLPYSNPNHHAPFEDDTPSVCIFQSLHLSYLTLATYFVVCVLNSVIDVPSHSPLLHPTKLPGENLCAVCNEYSLGYHYSVQSCEGCKAFFKRSIQGHKDYVCPGTNQCTIDKNLRKMCRSCRLRKCYEVGMKKCGMRPEHYSYMGARHRRVPQGRGAPGGLVGVGARAQWNLGGGSLPLLEGHHSSLTPEQLISCIMDAEPPEIYLMEDLKRPFTEASMMMSLIKLANKELFLMISWAKKIPGFVELSLTYQMHQLESCWLDVLMLGLMWRSVDHPGKLIFSADLKLNREEGNCVEGIMIIFDMLLAATTRFRELNLQREEYVCLKAMILLNSNICSTSPEMAEDLESKGKLQLLLDSVTDALVWAISKQGLSFQLQSTRLSHLLMLLSDIRHVSGKGINHLSGMKNNNIVQVSDLLLEMLTNTCHRSRMSAPLDPSNHDLTVLPAAQAPAPAPTQASASAVDPQFQPHSL</sequence>
<dbReference type="InterPro" id="IPR001628">
    <property type="entry name" value="Znf_hrmn_rcpt"/>
</dbReference>
<keyword evidence="4" id="KW-0754">Steroid-binding</keyword>
<dbReference type="SMART" id="SM00399">
    <property type="entry name" value="ZnF_C4"/>
    <property type="match status" value="1"/>
</dbReference>
<keyword evidence="10" id="KW-0238">DNA-binding</keyword>
<dbReference type="GO" id="GO:0042562">
    <property type="term" value="F:hormone binding"/>
    <property type="evidence" value="ECO:0007669"/>
    <property type="project" value="UniProtKB-ARBA"/>
</dbReference>
<dbReference type="SUPFAM" id="SSF48508">
    <property type="entry name" value="Nuclear receptor ligand-binding domain"/>
    <property type="match status" value="1"/>
</dbReference>
<dbReference type="SMART" id="SM00430">
    <property type="entry name" value="HOLI"/>
    <property type="match status" value="1"/>
</dbReference>
<evidence type="ECO:0000256" key="6">
    <source>
        <dbReference type="ARBA" id="ARBA00022771"/>
    </source>
</evidence>
<evidence type="ECO:0000256" key="14">
    <source>
        <dbReference type="PIRNR" id="PIRNR002527"/>
    </source>
</evidence>
<keyword evidence="7" id="KW-0862">Zinc</keyword>
<reference evidence="18" key="1">
    <citation type="submission" date="2020-07" db="EMBL/GenBank/DDBJ databases">
        <title>A long reads based de novo assembly of the rainbow trout Arlee double haploid line genome.</title>
        <authorList>
            <person name="Gao G."/>
            <person name="Palti Y."/>
        </authorList>
    </citation>
    <scope>NUCLEOTIDE SEQUENCE [LARGE SCALE GENOMIC DNA]</scope>
</reference>
<dbReference type="PIRSF" id="PIRSF002527">
    <property type="entry name" value="ER-like_NR"/>
    <property type="match status" value="1"/>
</dbReference>
<evidence type="ECO:0000256" key="5">
    <source>
        <dbReference type="ARBA" id="ARBA00022723"/>
    </source>
</evidence>
<evidence type="ECO:0000256" key="4">
    <source>
        <dbReference type="ARBA" id="ARBA00022665"/>
    </source>
</evidence>
<evidence type="ECO:0000256" key="9">
    <source>
        <dbReference type="ARBA" id="ARBA00023121"/>
    </source>
</evidence>
<dbReference type="FunFam" id="3.30.50.10:FF:000139">
    <property type="entry name" value="Estrogen receptor beta a variant b"/>
    <property type="match status" value="1"/>
</dbReference>
<dbReference type="PROSITE" id="PS51030">
    <property type="entry name" value="NUCLEAR_REC_DBD_2"/>
    <property type="match status" value="1"/>
</dbReference>
<evidence type="ECO:0000256" key="11">
    <source>
        <dbReference type="ARBA" id="ARBA00023163"/>
    </source>
</evidence>
<dbReference type="GO" id="GO:0003707">
    <property type="term" value="F:nuclear steroid receptor activity"/>
    <property type="evidence" value="ECO:0007669"/>
    <property type="project" value="InterPro"/>
</dbReference>
<evidence type="ECO:0000259" key="17">
    <source>
        <dbReference type="PROSITE" id="PS51843"/>
    </source>
</evidence>
<dbReference type="InterPro" id="IPR035500">
    <property type="entry name" value="NHR-like_dom_sf"/>
</dbReference>
<evidence type="ECO:0000256" key="12">
    <source>
        <dbReference type="ARBA" id="ARBA00023170"/>
    </source>
</evidence>
<dbReference type="InterPro" id="IPR001723">
    <property type="entry name" value="Nuclear_hrmn_rcpt"/>
</dbReference>
<dbReference type="InterPro" id="IPR013088">
    <property type="entry name" value="Znf_NHR/GATA"/>
</dbReference>
<feature type="domain" description="NR LBD" evidence="17">
    <location>
        <begin position="326"/>
        <end position="562"/>
    </location>
</feature>
<dbReference type="PRINTS" id="PR00398">
    <property type="entry name" value="STRDHORMONER"/>
</dbReference>
<evidence type="ECO:0000256" key="10">
    <source>
        <dbReference type="ARBA" id="ARBA00023125"/>
    </source>
</evidence>
<dbReference type="PROSITE" id="PS51843">
    <property type="entry name" value="NR_LBD"/>
    <property type="match status" value="1"/>
</dbReference>
<dbReference type="CDD" id="cd06949">
    <property type="entry name" value="NR_LBD_ER"/>
    <property type="match status" value="1"/>
</dbReference>
<protein>
    <recommendedName>
        <fullName evidence="20">Estrogen receptor 2b</fullName>
    </recommendedName>
</protein>
<keyword evidence="5" id="KW-0479">Metal-binding</keyword>
<evidence type="ECO:0000313" key="19">
    <source>
        <dbReference type="Proteomes" id="UP000694395"/>
    </source>
</evidence>
<dbReference type="Proteomes" id="UP000694395">
    <property type="component" value="Chromosome 25"/>
</dbReference>
<dbReference type="InterPro" id="IPR050200">
    <property type="entry name" value="Nuclear_hormone_rcpt_NR3"/>
</dbReference>
<dbReference type="PRINTS" id="PR00047">
    <property type="entry name" value="STROIDFINGER"/>
</dbReference>
<dbReference type="SUPFAM" id="SSF57716">
    <property type="entry name" value="Glucocorticoid receptor-like (DNA-binding domain)"/>
    <property type="match status" value="1"/>
</dbReference>
<dbReference type="CDD" id="cd07171">
    <property type="entry name" value="NR_DBD_ER"/>
    <property type="match status" value="1"/>
</dbReference>
<dbReference type="Gene3D" id="1.10.565.10">
    <property type="entry name" value="Retinoid X Receptor"/>
    <property type="match status" value="1"/>
</dbReference>
<keyword evidence="11 14" id="KW-0804">Transcription</keyword>
<dbReference type="AlphaFoldDB" id="A0A8C7SGM4"/>
<evidence type="ECO:0000259" key="16">
    <source>
        <dbReference type="PROSITE" id="PS51030"/>
    </source>
</evidence>
<dbReference type="FunFam" id="1.10.565.10:FF:000010">
    <property type="entry name" value="Estrogen receptor"/>
    <property type="match status" value="1"/>
</dbReference>
<dbReference type="Pfam" id="PF12497">
    <property type="entry name" value="ERbeta_N"/>
    <property type="match status" value="1"/>
</dbReference>
<keyword evidence="19" id="KW-1185">Reference proteome</keyword>
<evidence type="ECO:0000256" key="1">
    <source>
        <dbReference type="ARBA" id="ARBA00003830"/>
    </source>
</evidence>
<dbReference type="GO" id="GO:0005634">
    <property type="term" value="C:nucleus"/>
    <property type="evidence" value="ECO:0007669"/>
    <property type="project" value="UniProtKB-SubCell"/>
</dbReference>
<dbReference type="Pfam" id="PF00105">
    <property type="entry name" value="zf-C4"/>
    <property type="match status" value="1"/>
</dbReference>
<keyword evidence="8 14" id="KW-0805">Transcription regulation</keyword>
<name>A0A8C7SGM4_ONCMY</name>
<dbReference type="GO" id="GO:0005496">
    <property type="term" value="F:steroid binding"/>
    <property type="evidence" value="ECO:0007669"/>
    <property type="project" value="UniProtKB-KW"/>
</dbReference>
<comment type="function">
    <text evidence="1">The steroid hormones and their receptors are involved in the regulation of eukaryotic gene expression and affect cellular proliferation and differentiation in target tissues.</text>
</comment>
<evidence type="ECO:0000256" key="15">
    <source>
        <dbReference type="SAM" id="MobiDB-lite"/>
    </source>
</evidence>
<feature type="domain" description="Nuclear receptor" evidence="16">
    <location>
        <begin position="201"/>
        <end position="276"/>
    </location>
</feature>
<evidence type="ECO:0000256" key="2">
    <source>
        <dbReference type="ARBA" id="ARBA00004123"/>
    </source>
</evidence>
<feature type="compositionally biased region" description="Low complexity" evidence="15">
    <location>
        <begin position="587"/>
        <end position="600"/>
    </location>
</feature>
<evidence type="ECO:0000313" key="18">
    <source>
        <dbReference type="Ensembl" id="ENSOMYP00000066545.2"/>
    </source>
</evidence>
<organism evidence="18 19">
    <name type="scientific">Oncorhynchus mykiss</name>
    <name type="common">Rainbow trout</name>
    <name type="synonym">Salmo gairdneri</name>
    <dbReference type="NCBI Taxonomy" id="8022"/>
    <lineage>
        <taxon>Eukaryota</taxon>
        <taxon>Metazoa</taxon>
        <taxon>Chordata</taxon>
        <taxon>Craniata</taxon>
        <taxon>Vertebrata</taxon>
        <taxon>Euteleostomi</taxon>
        <taxon>Actinopterygii</taxon>
        <taxon>Neopterygii</taxon>
        <taxon>Teleostei</taxon>
        <taxon>Protacanthopterygii</taxon>
        <taxon>Salmoniformes</taxon>
        <taxon>Salmonidae</taxon>
        <taxon>Salmoninae</taxon>
        <taxon>Oncorhynchus</taxon>
    </lineage>
</organism>
<dbReference type="GeneTree" id="ENSGT00940000156116"/>